<gene>
    <name evidence="1" type="ORF">BKA15_004357</name>
</gene>
<dbReference type="EMBL" id="JACCBU010000001">
    <property type="protein sequence ID" value="NYE73028.1"/>
    <property type="molecule type" value="Genomic_DNA"/>
</dbReference>
<proteinExistence type="predicted"/>
<evidence type="ECO:0000313" key="2">
    <source>
        <dbReference type="Proteomes" id="UP000569914"/>
    </source>
</evidence>
<organism evidence="1 2">
    <name type="scientific">Microlunatus parietis</name>
    <dbReference type="NCBI Taxonomy" id="682979"/>
    <lineage>
        <taxon>Bacteria</taxon>
        <taxon>Bacillati</taxon>
        <taxon>Actinomycetota</taxon>
        <taxon>Actinomycetes</taxon>
        <taxon>Propionibacteriales</taxon>
        <taxon>Propionibacteriaceae</taxon>
        <taxon>Microlunatus</taxon>
    </lineage>
</organism>
<dbReference type="SUPFAM" id="SSF55729">
    <property type="entry name" value="Acyl-CoA N-acyltransferases (Nat)"/>
    <property type="match status" value="1"/>
</dbReference>
<protein>
    <recommendedName>
        <fullName evidence="3">N-acetyltransferase domain-containing protein</fullName>
    </recommendedName>
</protein>
<sequence length="287" mass="32163">MAEGTGLEVRPITAEDVDQVARFLAAELNSRLSAETWAAAIVPPWPVTAPNHGFLLADSGRVVGVQLAIYSERMIMGRAERFCNLAAWCVLDDYRLHGVRLLRSALAQPGYTFTDLSPSGSVIAVNQRLKFTEFDTRSVLLPNLPWRANRSIAITAEPVALTAALTGDELRYYRDHRDCLAARQVLITHGGENCLVVYRRDRRKGISAFASILYASRPDLLRRALPDLRAYFLRRDRLIATLAEVRLVGRPPGAVDLPATRRKMFRSDHLTAEQVDYLYSELTCVPW</sequence>
<comment type="caution">
    <text evidence="1">The sequence shown here is derived from an EMBL/GenBank/DDBJ whole genome shotgun (WGS) entry which is preliminary data.</text>
</comment>
<dbReference type="Proteomes" id="UP000569914">
    <property type="component" value="Unassembled WGS sequence"/>
</dbReference>
<keyword evidence="2" id="KW-1185">Reference proteome</keyword>
<reference evidence="1 2" key="1">
    <citation type="submission" date="2020-07" db="EMBL/GenBank/DDBJ databases">
        <title>Sequencing the genomes of 1000 actinobacteria strains.</title>
        <authorList>
            <person name="Klenk H.-P."/>
        </authorList>
    </citation>
    <scope>NUCLEOTIDE SEQUENCE [LARGE SCALE GENOMIC DNA]</scope>
    <source>
        <strain evidence="1 2">DSM 22083</strain>
    </source>
</reference>
<name>A0A7Y9IAG3_9ACTN</name>
<evidence type="ECO:0008006" key="3">
    <source>
        <dbReference type="Google" id="ProtNLM"/>
    </source>
</evidence>
<dbReference type="Gene3D" id="3.40.630.30">
    <property type="match status" value="1"/>
</dbReference>
<dbReference type="InterPro" id="IPR016181">
    <property type="entry name" value="Acyl_CoA_acyltransferase"/>
</dbReference>
<evidence type="ECO:0000313" key="1">
    <source>
        <dbReference type="EMBL" id="NYE73028.1"/>
    </source>
</evidence>
<dbReference type="RefSeq" id="WP_179754234.1">
    <property type="nucleotide sequence ID" value="NZ_JACCBU010000001.1"/>
</dbReference>
<accession>A0A7Y9IAG3</accession>
<dbReference type="AlphaFoldDB" id="A0A7Y9IAG3"/>